<sequence length="117" mass="12406">MGIPGSTDMWPAFHNTVNAGSSFDLAKGSVLTKAQSRTVTAYPGAAPVVLNYGIRVQGLDNEPAVGSASSFMNGHLEQGRGTTIDKASDVGFSQQSSVSGLIYKYDQTYHYESGLNR</sequence>
<evidence type="ECO:0000313" key="1">
    <source>
        <dbReference type="EMBL" id="KUG15074.1"/>
    </source>
</evidence>
<proteinExistence type="predicted"/>
<protein>
    <submittedName>
        <fullName evidence="1">Uncharacterized protein</fullName>
    </submittedName>
</protein>
<comment type="caution">
    <text evidence="1">The sequence shown here is derived from an EMBL/GenBank/DDBJ whole genome shotgun (WGS) entry which is preliminary data.</text>
</comment>
<accession>A0A0W8F3B1</accession>
<reference evidence="1" key="1">
    <citation type="journal article" date="2015" name="Proc. Natl. Acad. Sci. U.S.A.">
        <title>Networks of energetic and metabolic interactions define dynamics in microbial communities.</title>
        <authorList>
            <person name="Embree M."/>
            <person name="Liu J.K."/>
            <person name="Al-Bassam M.M."/>
            <person name="Zengler K."/>
        </authorList>
    </citation>
    <scope>NUCLEOTIDE SEQUENCE</scope>
</reference>
<organism evidence="1">
    <name type="scientific">hydrocarbon metagenome</name>
    <dbReference type="NCBI Taxonomy" id="938273"/>
    <lineage>
        <taxon>unclassified sequences</taxon>
        <taxon>metagenomes</taxon>
        <taxon>ecological metagenomes</taxon>
    </lineage>
</organism>
<dbReference type="EMBL" id="LNQE01001590">
    <property type="protein sequence ID" value="KUG15074.1"/>
    <property type="molecule type" value="Genomic_DNA"/>
</dbReference>
<name>A0A0W8F3B1_9ZZZZ</name>
<dbReference type="AlphaFoldDB" id="A0A0W8F3B1"/>
<gene>
    <name evidence="1" type="ORF">ASZ90_015270</name>
</gene>